<dbReference type="InterPro" id="IPR006612">
    <property type="entry name" value="THAP_Znf"/>
</dbReference>
<dbReference type="SMART" id="SM00980">
    <property type="entry name" value="THAP"/>
    <property type="match status" value="1"/>
</dbReference>
<dbReference type="EnsemblMetazoa" id="XM_022799302">
    <property type="protein sequence ID" value="XP_022655037"/>
    <property type="gene ID" value="LOC111247847"/>
</dbReference>
<dbReference type="Pfam" id="PF05485">
    <property type="entry name" value="THAP"/>
    <property type="match status" value="1"/>
</dbReference>
<keyword evidence="4 5" id="KW-0238">DNA-binding</keyword>
<dbReference type="Proteomes" id="UP000594260">
    <property type="component" value="Unplaced"/>
</dbReference>
<evidence type="ECO:0000313" key="7">
    <source>
        <dbReference type="EnsemblMetazoa" id="XP_022655037"/>
    </source>
</evidence>
<dbReference type="KEGG" id="vde:111247847"/>
<dbReference type="SMART" id="SM00355">
    <property type="entry name" value="ZnF_C2H2"/>
    <property type="match status" value="4"/>
</dbReference>
<protein>
    <recommendedName>
        <fullName evidence="6">THAP-type domain-containing protein</fullName>
    </recommendedName>
</protein>
<evidence type="ECO:0000313" key="8">
    <source>
        <dbReference type="Proteomes" id="UP000594260"/>
    </source>
</evidence>
<evidence type="ECO:0000256" key="5">
    <source>
        <dbReference type="PROSITE-ProRule" id="PRU00309"/>
    </source>
</evidence>
<dbReference type="GO" id="GO:0003677">
    <property type="term" value="F:DNA binding"/>
    <property type="evidence" value="ECO:0007669"/>
    <property type="project" value="UniProtKB-UniRule"/>
</dbReference>
<dbReference type="InterPro" id="IPR013087">
    <property type="entry name" value="Znf_C2H2_type"/>
</dbReference>
<dbReference type="GO" id="GO:0008270">
    <property type="term" value="F:zinc ion binding"/>
    <property type="evidence" value="ECO:0007669"/>
    <property type="project" value="UniProtKB-KW"/>
</dbReference>
<evidence type="ECO:0000256" key="4">
    <source>
        <dbReference type="ARBA" id="ARBA00023125"/>
    </source>
</evidence>
<evidence type="ECO:0000256" key="3">
    <source>
        <dbReference type="ARBA" id="ARBA00022833"/>
    </source>
</evidence>
<keyword evidence="2 5" id="KW-0863">Zinc-finger</keyword>
<dbReference type="RefSeq" id="XP_022655037.1">
    <property type="nucleotide sequence ID" value="XM_022799302.1"/>
</dbReference>
<accession>A0A7M7JP91</accession>
<feature type="domain" description="THAP-type" evidence="6">
    <location>
        <begin position="390"/>
        <end position="474"/>
    </location>
</feature>
<dbReference type="PROSITE" id="PS00028">
    <property type="entry name" value="ZINC_FINGER_C2H2_1"/>
    <property type="match status" value="2"/>
</dbReference>
<keyword evidence="1" id="KW-0479">Metal-binding</keyword>
<evidence type="ECO:0000259" key="6">
    <source>
        <dbReference type="PROSITE" id="PS50950"/>
    </source>
</evidence>
<dbReference type="OrthoDB" id="7312725at2759"/>
<keyword evidence="8" id="KW-1185">Reference proteome</keyword>
<reference evidence="7" key="1">
    <citation type="submission" date="2021-01" db="UniProtKB">
        <authorList>
            <consortium name="EnsemblMetazoa"/>
        </authorList>
    </citation>
    <scope>IDENTIFICATION</scope>
</reference>
<evidence type="ECO:0000256" key="1">
    <source>
        <dbReference type="ARBA" id="ARBA00022723"/>
    </source>
</evidence>
<dbReference type="SUPFAM" id="SSF57716">
    <property type="entry name" value="Glucocorticoid receptor-like (DNA-binding domain)"/>
    <property type="match status" value="1"/>
</dbReference>
<evidence type="ECO:0000256" key="2">
    <source>
        <dbReference type="ARBA" id="ARBA00022771"/>
    </source>
</evidence>
<dbReference type="GeneID" id="111247847"/>
<organism evidence="7 8">
    <name type="scientific">Varroa destructor</name>
    <name type="common">Honeybee mite</name>
    <dbReference type="NCBI Taxonomy" id="109461"/>
    <lineage>
        <taxon>Eukaryota</taxon>
        <taxon>Metazoa</taxon>
        <taxon>Ecdysozoa</taxon>
        <taxon>Arthropoda</taxon>
        <taxon>Chelicerata</taxon>
        <taxon>Arachnida</taxon>
        <taxon>Acari</taxon>
        <taxon>Parasitiformes</taxon>
        <taxon>Mesostigmata</taxon>
        <taxon>Gamasina</taxon>
        <taxon>Dermanyssoidea</taxon>
        <taxon>Varroidae</taxon>
        <taxon>Varroa</taxon>
    </lineage>
</organism>
<dbReference type="PROSITE" id="PS50950">
    <property type="entry name" value="ZF_THAP"/>
    <property type="match status" value="1"/>
</dbReference>
<proteinExistence type="predicted"/>
<name>A0A7M7JP91_VARDE</name>
<dbReference type="AlphaFoldDB" id="A0A7M7JP91"/>
<keyword evidence="3" id="KW-0862">Zinc</keyword>
<sequence length="524" mass="60056">MEQFITFEGEAEYLVVDTSLTQDFAPLMPSSTNETHSVTDALVILKHKQQQQQQQQQHTLPDIESCGFSALRTTEAPRTEQQQQHFPSVSKNIRQSTMELRQLPITYKSAPTSYEISNMKERCLTTQSIGGKVRHSGDSGSLIKKAMIDIHDCGSTGKRGDVLALGSVNDFYCFQCKLQFNCESNVVAHFKSAHSRITCHHCRLLKFDTYISYRRHVKESHIACFLCHAMVKHKTALQKHLSRYHPDRSDRFKINCGEPDCGNQFINLLGLTIHLKVDQCHYGFLQVDHNLPIVAKTVTVASWEAAQQWIVFEELFYNVKFVVRNNYRSGNSIVRKYWCDWNGLFQRGKEMRESGRSRVPQCVAFCTVDVDNSRARYVINACLSHYGHRMDTVTPRCSFRTCDQVGFINHYTNSSIRYFKPAEEQIVQQWLSLLSMREKRDVLVCSRHFVPRDFDTDLISNMLILKPLAIPSVFGAAAHMNDPFNDCACEHSNECSIVRENKALRARVAVLEGDVARLQQIQAR</sequence>
<dbReference type="InParanoid" id="A0A7M7JP91"/>